<dbReference type="PROSITE" id="PS50118">
    <property type="entry name" value="HMG_BOX_2"/>
    <property type="match status" value="1"/>
</dbReference>
<feature type="compositionally biased region" description="Polar residues" evidence="8">
    <location>
        <begin position="1919"/>
        <end position="1935"/>
    </location>
</feature>
<dbReference type="PROSITE" id="PS50827">
    <property type="entry name" value="DDT"/>
    <property type="match status" value="1"/>
</dbReference>
<feature type="domain" description="HMG box" evidence="10">
    <location>
        <begin position="1977"/>
        <end position="2045"/>
    </location>
</feature>
<dbReference type="SMART" id="SM00249">
    <property type="entry name" value="PHD"/>
    <property type="match status" value="1"/>
</dbReference>
<sequence>MQLSSYYSANYNPFVAAAAASAAASMTPSIYLTPPYYNSRGGIVGGDSGGDSGNNASLKQHERQGQQLSSSSIIIGPSSSQAAEKPMTTGEYNNDVSPTAGVNYRDAMMATTMMDQREHLKLQLQQQQQQQQQQKPPQSEQGQKHQQVAVVANSDKMSRNDDIFLQIMHEHQQQLQLLQQMQQQQQHNGSATAVAMGYRVSPPLLVGKAGPSGDRQNQHQQLEEQSVLNNSLQLGSRNSSEAEGLLMSSDEVVEGRKGSLDPVIAVIAGGSSLATVNNTPSCGGNGSWHGTSVEENTLVGMPVGFTLPRFQQKHPSIVTGTDFGSMSSSLCNIVGGVANENNATQIPPVVPVEGWRKANVPVKMNDKPQPIVVAAALASTPFSSPERFSRDKYLELTKDSSSTGTVAADAAPAAKPKKIARTASKTMASIACQTSPNMIFLSREKVVVASKSQRSDPLEEKITLATKFPSAYIVSASISRVADDLKAEPQVTVGTVVDSTSTIHLRSILPQRSKKRKRSSPRSNSNLDNAWRCNYIKEISIPSNFSPRHSYRAAAAYSLLRTLSKELRLSPFTLQAFTNALVLPIPSKLLAEVHVRVLRVLFASAWAVHRRGVSGCSNGNMGGYFYEKFGDGGVVDMIARRRRDERNHSNDCKTGSLEKTEKKKEEVEYEFVRKRGGNNLYFLDVFTWPLFYQDYCLMSTEENIMNVMSTTQRGGSNCSVDVDEEFIDVKSIAMSPLHGINLHPNGRTKCTEDRLPSDADNSSGTKCGLDWAHRCPSGPFGRCNQYGRFVCCPFHIRAAVQLCGKVAHSPASVGATSSVGVANVSRQSTMTTLAKKRERTSYPKEKITLKSSVGWMSNVSEESDNVDNGDDNDDDYISPTKKKSKTSSIGGRVRQYHKSQRPQDGGIGETIPILPSDFDARPRHQLSSLSSSPISGIRGIQVSNVEVAARSPDNKLIFVGRGGPRIIPSGPEKEGIGKGVFSDTSNTPAVGDNKNCNAVDPPAINVVRLKLPIIATSSKSHLQSQGAMISPESQEAQPFIPPSVMQLSISQEIVLPSAVIPNPRTQFQCITSDKSGARSVSLPRNPSHQDKIIPSALRPQSVGPSAVPHARSSRPPILVHPVQLRSANSNALVVPNVIVKSIENFFMVGSSKGGHLAKKIGTDCISSDTSFQVRDTASLDDQILAHMIPVQQLERGIPYHHLSLDAKLTMLEFILDELLQVSEISDEMTRRQTLTSNFSSPYGMPPFSHEYEEIFNDDECTVCGVEGDLLCCDGCPGSFHRVCVGMRATAKLPQKWLCPECTIVDASKMGPLGSERRPFVGWFSIEDLESSNQQRKSDYQAEVKKNLSSMTRNLQEQQSPSFHMPQVEDKFQADAITNAAHVDAAHFSPLSPPATVVAVNSSTSATAQTWLQVGRMVFVLPRTWSGINCPGGLGHIEKVHAATTATPGQTVVSTVVTHVDVKYLENEPKTRDRVVPIEYVTDHHHHHLELGTRETSKMSRQHEAPVDHEAEFRNRPIKHSCKLLDGVEFLVTSGNIFARYRSTLEPFDPFSLSVIQSCAGKPQPFAFHKPPLPLNGPQVQELFKLLGPEICLALPWLRIPFDPQKVFADQEMVTDGEVSPLNITQKNLRTLISHQKEKNEFLVHNSERAIEYLNSYRKAPSVPIVKNLFLHPLHDNLEMNKYLYPTSTVPISATILDMTDHLDLDVSIQVFDPIKPIHDNMICLERTLRNACLLDLNWGRSDHDVYDSSFWKKRIKQAKSIRKLSSLLVYMVDNCCLKAFLPHWYNPKESNFRPVEVVGCLSPSTLSEGWSPKQESIRRKWERCQGNDIRRLFQRLFNSLLVDALKSKGHSLNKRGSKRKAEYDSKNVTSSSKIESYGKSASSEEHSTIQHAASKDSLADPVQATDKQISPLTDAATESAITGTSPRPSPNNNFTRGAPYIDKSLDEISENEYGSYAAAGLFKSNKGSKATRDPNAPKKNMSAYFIYQQKMRPSFRSDNPGMSFSQLAKFTSAMYKSLSPEEKVRWEEAALQDKSRYENEMSTYVPPSAITTNQDGTPIAKEEYSIFKKKKLPRRESLASSTSRRRTEEDNILRQEIKVLLGMTDITTSKVESAIVELKVDTLEKLLKDDDTSVVYWPIAGKLAFPFPLLSSI</sequence>
<dbReference type="InterPro" id="IPR001965">
    <property type="entry name" value="Znf_PHD"/>
</dbReference>
<dbReference type="PANTHER" id="PTHR46508">
    <property type="entry name" value="PHD FINGER FAMILY PROTEIN"/>
    <property type="match status" value="1"/>
</dbReference>
<dbReference type="GO" id="GO:0008270">
    <property type="term" value="F:zinc ion binding"/>
    <property type="evidence" value="ECO:0007669"/>
    <property type="project" value="UniProtKB-KW"/>
</dbReference>
<keyword evidence="5 7" id="KW-0539">Nucleus</keyword>
<dbReference type="Proteomes" id="UP001530377">
    <property type="component" value="Unassembled WGS sequence"/>
</dbReference>
<evidence type="ECO:0000256" key="7">
    <source>
        <dbReference type="PROSITE-ProRule" id="PRU00267"/>
    </source>
</evidence>
<feature type="region of interest" description="Disordered" evidence="8">
    <location>
        <begin position="1851"/>
        <end position="1903"/>
    </location>
</feature>
<dbReference type="SUPFAM" id="SSF47095">
    <property type="entry name" value="HMG-box"/>
    <property type="match status" value="1"/>
</dbReference>
<gene>
    <name evidence="12" type="ORF">ACHAXA_009650</name>
</gene>
<evidence type="ECO:0000256" key="6">
    <source>
        <dbReference type="PROSITE-ProRule" id="PRU00146"/>
    </source>
</evidence>
<feature type="region of interest" description="Disordered" evidence="8">
    <location>
        <begin position="860"/>
        <end position="909"/>
    </location>
</feature>
<evidence type="ECO:0000256" key="5">
    <source>
        <dbReference type="ARBA" id="ARBA00023242"/>
    </source>
</evidence>
<dbReference type="EMBL" id="JALLPB020000055">
    <property type="protein sequence ID" value="KAL3822776.1"/>
    <property type="molecule type" value="Genomic_DNA"/>
</dbReference>
<feature type="domain" description="PHD-type" evidence="9">
    <location>
        <begin position="1257"/>
        <end position="1304"/>
    </location>
</feature>
<organism evidence="12 13">
    <name type="scientific">Cyclostephanos tholiformis</name>
    <dbReference type="NCBI Taxonomy" id="382380"/>
    <lineage>
        <taxon>Eukaryota</taxon>
        <taxon>Sar</taxon>
        <taxon>Stramenopiles</taxon>
        <taxon>Ochrophyta</taxon>
        <taxon>Bacillariophyta</taxon>
        <taxon>Coscinodiscophyceae</taxon>
        <taxon>Thalassiosirophycidae</taxon>
        <taxon>Stephanodiscales</taxon>
        <taxon>Stephanodiscaceae</taxon>
        <taxon>Cyclostephanos</taxon>
    </lineage>
</organism>
<dbReference type="InterPro" id="IPR013083">
    <property type="entry name" value="Znf_RING/FYVE/PHD"/>
</dbReference>
<dbReference type="SUPFAM" id="SSF57903">
    <property type="entry name" value="FYVE/PHD zinc finger"/>
    <property type="match status" value="1"/>
</dbReference>
<keyword evidence="4" id="KW-0862">Zinc</keyword>
<evidence type="ECO:0000256" key="1">
    <source>
        <dbReference type="ARBA" id="ARBA00004123"/>
    </source>
</evidence>
<dbReference type="InterPro" id="IPR019787">
    <property type="entry name" value="Znf_PHD-finger"/>
</dbReference>
<evidence type="ECO:0000313" key="12">
    <source>
        <dbReference type="EMBL" id="KAL3822776.1"/>
    </source>
</evidence>
<evidence type="ECO:0000256" key="8">
    <source>
        <dbReference type="SAM" id="MobiDB-lite"/>
    </source>
</evidence>
<feature type="compositionally biased region" description="Gly residues" evidence="8">
    <location>
        <begin position="43"/>
        <end position="52"/>
    </location>
</feature>
<feature type="region of interest" description="Disordered" evidence="8">
    <location>
        <begin position="120"/>
        <end position="149"/>
    </location>
</feature>
<dbReference type="InterPro" id="IPR009071">
    <property type="entry name" value="HMG_box_dom"/>
</dbReference>
<dbReference type="InterPro" id="IPR011011">
    <property type="entry name" value="Znf_FYVE_PHD"/>
</dbReference>
<dbReference type="GO" id="GO:0003677">
    <property type="term" value="F:DNA binding"/>
    <property type="evidence" value="ECO:0007669"/>
    <property type="project" value="UniProtKB-UniRule"/>
</dbReference>
<feature type="region of interest" description="Disordered" evidence="8">
    <location>
        <begin position="1915"/>
        <end position="1938"/>
    </location>
</feature>
<dbReference type="InterPro" id="IPR018501">
    <property type="entry name" value="DDT_dom"/>
</dbReference>
<dbReference type="Pfam" id="PF00505">
    <property type="entry name" value="HMG_box"/>
    <property type="match status" value="1"/>
</dbReference>
<comment type="subcellular location">
    <subcellularLocation>
        <location evidence="1">Nucleus</location>
    </subcellularLocation>
</comment>
<evidence type="ECO:0000256" key="2">
    <source>
        <dbReference type="ARBA" id="ARBA00022723"/>
    </source>
</evidence>
<keyword evidence="2" id="KW-0479">Metal-binding</keyword>
<dbReference type="Pfam" id="PF00628">
    <property type="entry name" value="PHD"/>
    <property type="match status" value="1"/>
</dbReference>
<evidence type="ECO:0000259" key="10">
    <source>
        <dbReference type="PROSITE" id="PS50118"/>
    </source>
</evidence>
<feature type="compositionally biased region" description="Low complexity" evidence="8">
    <location>
        <begin position="122"/>
        <end position="138"/>
    </location>
</feature>
<name>A0ABD3SED9_9STRA</name>
<reference evidence="12 13" key="1">
    <citation type="submission" date="2024-10" db="EMBL/GenBank/DDBJ databases">
        <title>Updated reference genomes for cyclostephanoid diatoms.</title>
        <authorList>
            <person name="Roberts W.R."/>
            <person name="Alverson A.J."/>
        </authorList>
    </citation>
    <scope>NUCLEOTIDE SEQUENCE [LARGE SCALE GENOMIC DNA]</scope>
    <source>
        <strain evidence="12 13">AJA228-03</strain>
    </source>
</reference>
<feature type="DNA-binding region" description="HMG box" evidence="7">
    <location>
        <begin position="1977"/>
        <end position="2045"/>
    </location>
</feature>
<feature type="compositionally biased region" description="Basic and acidic residues" evidence="8">
    <location>
        <begin position="1882"/>
        <end position="1898"/>
    </location>
</feature>
<evidence type="ECO:0000313" key="13">
    <source>
        <dbReference type="Proteomes" id="UP001530377"/>
    </source>
</evidence>
<keyword evidence="3 6" id="KW-0863">Zinc-finger</keyword>
<dbReference type="Gene3D" id="3.30.40.10">
    <property type="entry name" value="Zinc/RING finger domain, C3HC4 (zinc finger)"/>
    <property type="match status" value="1"/>
</dbReference>
<dbReference type="SMART" id="SM00398">
    <property type="entry name" value="HMG"/>
    <property type="match status" value="1"/>
</dbReference>
<evidence type="ECO:0000256" key="3">
    <source>
        <dbReference type="ARBA" id="ARBA00022771"/>
    </source>
</evidence>
<dbReference type="PANTHER" id="PTHR46508:SF1">
    <property type="entry name" value="PHD FINGER FAMILY PROTEIN"/>
    <property type="match status" value="1"/>
</dbReference>
<dbReference type="Pfam" id="PF02791">
    <property type="entry name" value="DDT"/>
    <property type="match status" value="1"/>
</dbReference>
<evidence type="ECO:0000256" key="4">
    <source>
        <dbReference type="ARBA" id="ARBA00022833"/>
    </source>
</evidence>
<feature type="domain" description="DDT" evidence="11">
    <location>
        <begin position="547"/>
        <end position="607"/>
    </location>
</feature>
<feature type="compositionally biased region" description="Acidic residues" evidence="8">
    <location>
        <begin position="861"/>
        <end position="876"/>
    </location>
</feature>
<evidence type="ECO:0000259" key="9">
    <source>
        <dbReference type="PROSITE" id="PS50016"/>
    </source>
</evidence>
<evidence type="ECO:0000259" key="11">
    <source>
        <dbReference type="PROSITE" id="PS50827"/>
    </source>
</evidence>
<dbReference type="PROSITE" id="PS01359">
    <property type="entry name" value="ZF_PHD_1"/>
    <property type="match status" value="1"/>
</dbReference>
<dbReference type="InterPro" id="IPR019786">
    <property type="entry name" value="Zinc_finger_PHD-type_CS"/>
</dbReference>
<dbReference type="Gene3D" id="1.10.30.10">
    <property type="entry name" value="High mobility group box domain"/>
    <property type="match status" value="1"/>
</dbReference>
<feature type="compositionally biased region" description="Low complexity" evidence="8">
    <location>
        <begin position="69"/>
        <end position="80"/>
    </location>
</feature>
<dbReference type="GO" id="GO:0005634">
    <property type="term" value="C:nucleus"/>
    <property type="evidence" value="ECO:0007669"/>
    <property type="project" value="UniProtKB-SubCell"/>
</dbReference>
<keyword evidence="7" id="KW-0238">DNA-binding</keyword>
<protein>
    <submittedName>
        <fullName evidence="12">Uncharacterized protein</fullName>
    </submittedName>
</protein>
<feature type="region of interest" description="Disordered" evidence="8">
    <location>
        <begin position="43"/>
        <end position="100"/>
    </location>
</feature>
<accession>A0ABD3SED9</accession>
<comment type="caution">
    <text evidence="12">The sequence shown here is derived from an EMBL/GenBank/DDBJ whole genome shotgun (WGS) entry which is preliminary data.</text>
</comment>
<proteinExistence type="predicted"/>
<dbReference type="InterPro" id="IPR036910">
    <property type="entry name" value="HMG_box_dom_sf"/>
</dbReference>
<dbReference type="PROSITE" id="PS50016">
    <property type="entry name" value="ZF_PHD_2"/>
    <property type="match status" value="1"/>
</dbReference>
<keyword evidence="13" id="KW-1185">Reference proteome</keyword>